<dbReference type="EMBL" id="SJOL01005766">
    <property type="protein sequence ID" value="TGZ69842.1"/>
    <property type="molecule type" value="Genomic_DNA"/>
</dbReference>
<dbReference type="Proteomes" id="UP000308267">
    <property type="component" value="Unassembled WGS sequence"/>
</dbReference>
<proteinExistence type="predicted"/>
<evidence type="ECO:0000313" key="2">
    <source>
        <dbReference type="EMBL" id="TGZ69842.1"/>
    </source>
</evidence>
<evidence type="ECO:0000256" key="1">
    <source>
        <dbReference type="SAM" id="MobiDB-lite"/>
    </source>
</evidence>
<dbReference type="Gene3D" id="1.20.5.190">
    <property type="match status" value="3"/>
</dbReference>
<gene>
    <name evidence="2" type="ORF">CRM22_003517</name>
</gene>
<dbReference type="AlphaFoldDB" id="A0A4S2M0V8"/>
<dbReference type="GO" id="GO:0005516">
    <property type="term" value="F:calmodulin binding"/>
    <property type="evidence" value="ECO:0007669"/>
    <property type="project" value="TreeGrafter"/>
</dbReference>
<sequence length="370" mass="41998">MYLNSDNGSVRILPLLSRITYVLSQNPGLSNLAISQPPCFLPVVCHWAPKARYSPTLIEYGLLIYKYNMQQSGQAERADYDKTVGGGYRTTSPKDTELAATKIQAGFRGYQVRKHYHLHDHPDRPSQALSHSPGSERHMYTSPTDQYQQASFLNRTDADKAAAKIQASFRRYMTRREQKQHRRDTYSSGRSVDVASTRNQKLSQPADAQDSKAPFRNRDQNSSAQGFRSLPHSDISSSVLKSDHAQKSWNHSNPNDAATIIQANFRGYQTRKALHLGKEHTPVHHRLTGVADKENAEQAATRIQASYRGFRTRKQLEKMHLMPESRHQHHTSSHHIADPDEAATKIQAVFRGYSTRQRVHLPHSSNTHDQ</sequence>
<feature type="region of interest" description="Disordered" evidence="1">
    <location>
        <begin position="174"/>
        <end position="255"/>
    </location>
</feature>
<accession>A0A4S2M0V8</accession>
<dbReference type="PANTHER" id="PTHR10699:SF16">
    <property type="entry name" value="SPERM SURFACE PROTEIN SP17"/>
    <property type="match status" value="1"/>
</dbReference>
<name>A0A4S2M0V8_OPIFE</name>
<organism evidence="2 3">
    <name type="scientific">Opisthorchis felineus</name>
    <dbReference type="NCBI Taxonomy" id="147828"/>
    <lineage>
        <taxon>Eukaryota</taxon>
        <taxon>Metazoa</taxon>
        <taxon>Spiralia</taxon>
        <taxon>Lophotrochozoa</taxon>
        <taxon>Platyhelminthes</taxon>
        <taxon>Trematoda</taxon>
        <taxon>Digenea</taxon>
        <taxon>Opisthorchiida</taxon>
        <taxon>Opisthorchiata</taxon>
        <taxon>Opisthorchiidae</taxon>
        <taxon>Opisthorchis</taxon>
    </lineage>
</organism>
<feature type="compositionally biased region" description="Polar residues" evidence="1">
    <location>
        <begin position="186"/>
        <end position="203"/>
    </location>
</feature>
<dbReference type="STRING" id="147828.A0A4S2M0V8"/>
<dbReference type="OrthoDB" id="1738954at2759"/>
<dbReference type="PROSITE" id="PS50096">
    <property type="entry name" value="IQ"/>
    <property type="match status" value="5"/>
</dbReference>
<protein>
    <submittedName>
        <fullName evidence="2">Uncharacterized protein</fullName>
    </submittedName>
</protein>
<comment type="caution">
    <text evidence="2">The sequence shown here is derived from an EMBL/GenBank/DDBJ whole genome shotgun (WGS) entry which is preliminary data.</text>
</comment>
<keyword evidence="3" id="KW-1185">Reference proteome</keyword>
<dbReference type="SMART" id="SM00015">
    <property type="entry name" value="IQ"/>
    <property type="match status" value="5"/>
</dbReference>
<dbReference type="InterPro" id="IPR000048">
    <property type="entry name" value="IQ_motif_EF-hand-BS"/>
</dbReference>
<dbReference type="FunFam" id="1.20.5.190:FF:000055">
    <property type="entry name" value="Putative microtubule-associated protein futsch"/>
    <property type="match status" value="1"/>
</dbReference>
<feature type="region of interest" description="Disordered" evidence="1">
    <location>
        <begin position="119"/>
        <end position="145"/>
    </location>
</feature>
<dbReference type="Pfam" id="PF00612">
    <property type="entry name" value="IQ"/>
    <property type="match status" value="5"/>
</dbReference>
<dbReference type="CDD" id="cd23767">
    <property type="entry name" value="IQCD"/>
    <property type="match status" value="4"/>
</dbReference>
<dbReference type="PANTHER" id="PTHR10699">
    <property type="entry name" value="NEUROMODULIN"/>
    <property type="match status" value="1"/>
</dbReference>
<evidence type="ECO:0000313" key="3">
    <source>
        <dbReference type="Proteomes" id="UP000308267"/>
    </source>
</evidence>
<reference evidence="2 3" key="1">
    <citation type="journal article" date="2019" name="BMC Genomics">
        <title>New insights from Opisthorchis felineus genome: update on genomics of the epidemiologically important liver flukes.</title>
        <authorList>
            <person name="Ershov N.I."/>
            <person name="Mordvinov V.A."/>
            <person name="Prokhortchouk E.B."/>
            <person name="Pakharukova M.Y."/>
            <person name="Gunbin K.V."/>
            <person name="Ustyantsev K."/>
            <person name="Genaev M.A."/>
            <person name="Blinov A.G."/>
            <person name="Mazur A."/>
            <person name="Boulygina E."/>
            <person name="Tsygankova S."/>
            <person name="Khrameeva E."/>
            <person name="Chekanov N."/>
            <person name="Fan G."/>
            <person name="Xiao A."/>
            <person name="Zhang H."/>
            <person name="Xu X."/>
            <person name="Yang H."/>
            <person name="Solovyev V."/>
            <person name="Lee S.M."/>
            <person name="Liu X."/>
            <person name="Afonnikov D.A."/>
            <person name="Skryabin K.G."/>
        </authorList>
    </citation>
    <scope>NUCLEOTIDE SEQUENCE [LARGE SCALE GENOMIC DNA]</scope>
    <source>
        <strain evidence="2">AK-0245</strain>
        <tissue evidence="2">Whole organism</tissue>
    </source>
</reference>